<gene>
    <name evidence="6" type="ORF">IC007_2841</name>
</gene>
<accession>A0A510E6W5</accession>
<dbReference type="EMBL" id="AP018930">
    <property type="protein sequence ID" value="BBG28285.1"/>
    <property type="molecule type" value="Genomic_DNA"/>
</dbReference>
<evidence type="ECO:0000259" key="5">
    <source>
        <dbReference type="PROSITE" id="PS50893"/>
    </source>
</evidence>
<name>A0A510E6W5_9CREN</name>
<comment type="similarity">
    <text evidence="1">Belongs to the ABC transporter superfamily.</text>
</comment>
<dbReference type="Pfam" id="PF00005">
    <property type="entry name" value="ABC_tran"/>
    <property type="match status" value="1"/>
</dbReference>
<dbReference type="InterPro" id="IPR003593">
    <property type="entry name" value="AAA+_ATPase"/>
</dbReference>
<dbReference type="GO" id="GO:0005524">
    <property type="term" value="F:ATP binding"/>
    <property type="evidence" value="ECO:0007669"/>
    <property type="project" value="UniProtKB-KW"/>
</dbReference>
<proteinExistence type="inferred from homology"/>
<evidence type="ECO:0000256" key="3">
    <source>
        <dbReference type="ARBA" id="ARBA00022741"/>
    </source>
</evidence>
<dbReference type="RefSeq" id="WP_232516021.1">
    <property type="nucleotide sequence ID" value="NZ_AP018930.1"/>
</dbReference>
<dbReference type="GeneID" id="41719107"/>
<feature type="domain" description="ABC transporter" evidence="5">
    <location>
        <begin position="5"/>
        <end position="229"/>
    </location>
</feature>
<dbReference type="PANTHER" id="PTHR42711:SF5">
    <property type="entry name" value="ABC TRANSPORTER ATP-BINDING PROTEIN NATA"/>
    <property type="match status" value="1"/>
</dbReference>
<dbReference type="PROSITE" id="PS50893">
    <property type="entry name" value="ABC_TRANSPORTER_2"/>
    <property type="match status" value="1"/>
</dbReference>
<sequence length="296" mass="33195">MPSVIEVFGLTKSFKRSIALNNISFSVEKGSITGFIGPNGSGKTTTIKILSGLLKANKGKVAVLGMNPWDNPKIRERISIVFDKLYFPQLNTVEDFLYDIASLYQRVDPEEIMNEFNLERFRKRKLAELSAGYKQKVQLASALLNDPELIIADEPTANLDPTARNEFNSIITNLNKKKGITFFISSHILSELERVITHVVMIDRGRIVASSSVNAFLGEEKEDKLVILVDKPQEALRALSNYEARISGAYIEVKGDIKSIVNAIDEAKVKIIMIRRSSLDDAFLERTGRNFQDNLQ</sequence>
<dbReference type="Proteomes" id="UP000325030">
    <property type="component" value="Chromosome"/>
</dbReference>
<organism evidence="6 7">
    <name type="scientific">Sulfuracidifex tepidarius</name>
    <dbReference type="NCBI Taxonomy" id="1294262"/>
    <lineage>
        <taxon>Archaea</taxon>
        <taxon>Thermoproteota</taxon>
        <taxon>Thermoprotei</taxon>
        <taxon>Sulfolobales</taxon>
        <taxon>Sulfolobaceae</taxon>
        <taxon>Sulfuracidifex</taxon>
    </lineage>
</organism>
<keyword evidence="2" id="KW-0813">Transport</keyword>
<dbReference type="SMART" id="SM00382">
    <property type="entry name" value="AAA"/>
    <property type="match status" value="1"/>
</dbReference>
<dbReference type="CDD" id="cd03230">
    <property type="entry name" value="ABC_DR_subfamily_A"/>
    <property type="match status" value="1"/>
</dbReference>
<evidence type="ECO:0000256" key="1">
    <source>
        <dbReference type="ARBA" id="ARBA00005417"/>
    </source>
</evidence>
<evidence type="ECO:0000313" key="7">
    <source>
        <dbReference type="Proteomes" id="UP000325030"/>
    </source>
</evidence>
<dbReference type="InterPro" id="IPR050763">
    <property type="entry name" value="ABC_transporter_ATP-binding"/>
</dbReference>
<reference evidence="7" key="1">
    <citation type="submission" date="2018-09" db="EMBL/GenBank/DDBJ databases">
        <title>Complete Genome Sequencing of Sulfolobus sp. JCM 16834.</title>
        <authorList>
            <person name="Kato S."/>
            <person name="Itoh T."/>
            <person name="Ohkuma M."/>
        </authorList>
    </citation>
    <scope>NUCLEOTIDE SEQUENCE [LARGE SCALE GENOMIC DNA]</scope>
    <source>
        <strain evidence="7">IC-007</strain>
    </source>
</reference>
<dbReference type="InterPro" id="IPR027417">
    <property type="entry name" value="P-loop_NTPase"/>
</dbReference>
<dbReference type="Gene3D" id="3.40.50.300">
    <property type="entry name" value="P-loop containing nucleotide triphosphate hydrolases"/>
    <property type="match status" value="1"/>
</dbReference>
<keyword evidence="4 6" id="KW-0067">ATP-binding</keyword>
<dbReference type="InterPro" id="IPR003439">
    <property type="entry name" value="ABC_transporter-like_ATP-bd"/>
</dbReference>
<dbReference type="SUPFAM" id="SSF52540">
    <property type="entry name" value="P-loop containing nucleoside triphosphate hydrolases"/>
    <property type="match status" value="1"/>
</dbReference>
<evidence type="ECO:0000256" key="4">
    <source>
        <dbReference type="ARBA" id="ARBA00022840"/>
    </source>
</evidence>
<evidence type="ECO:0000256" key="2">
    <source>
        <dbReference type="ARBA" id="ARBA00022448"/>
    </source>
</evidence>
<protein>
    <submittedName>
        <fullName evidence="6">Branched-chain amino acid transport ATP-binding protein LivG</fullName>
    </submittedName>
</protein>
<dbReference type="GO" id="GO:0016887">
    <property type="term" value="F:ATP hydrolysis activity"/>
    <property type="evidence" value="ECO:0007669"/>
    <property type="project" value="InterPro"/>
</dbReference>
<keyword evidence="3" id="KW-0547">Nucleotide-binding</keyword>
<dbReference type="PANTHER" id="PTHR42711">
    <property type="entry name" value="ABC TRANSPORTER ATP-BINDING PROTEIN"/>
    <property type="match status" value="1"/>
</dbReference>
<dbReference type="AlphaFoldDB" id="A0A510E6W5"/>
<evidence type="ECO:0000313" key="6">
    <source>
        <dbReference type="EMBL" id="BBG28285.1"/>
    </source>
</evidence>